<dbReference type="PANTHER" id="PTHR22925:SF3">
    <property type="entry name" value="GLYCOSYL HYDROLASE FAMILY PROTEIN 43"/>
    <property type="match status" value="1"/>
</dbReference>
<sequence>MLEPLVFPVGACVLGLACLRPTITILGDAESHFPANRPRPDLPPQIPTPNGNAIDSTSGKIDILGGTYVWYGLNFGCGEAFCGISSWSSPDLHNWKSNGFLFDPNTTSISTLCAESGNCGRPHIIYNEVTREYVLWVNAGSPGYVLFTSRSPTSGYTQLIDRALIGTQPPGTQGGDFSVAVIDGIGYLAYSLIDFTTVGASIWPPFNQSIYMQQLAPDFLNTTGEAYHVLPTDDLVNYEAESPDIFKRGEYFYITASNTCGFCTGTVLVVYRSKSIRGPWERQIVSGYTCGGQTTGVLNLPAPYGKGMATYLHQADLFSTAPLTGIRTGAHGHQFQVLDFNTDSSVVDLDCSEDRTFSASFLRGNTSNPSGNAIFATDSSGELAAYTQECGIPTNALYQTWQSSSTGVLREVGFNLAGAPRTDAALAVTVFRFQENADFFTPHYVWETLATATYGAANLSQALEVRRITVGGNTTVRAGDRLGIALTGSEVTPLCYLVRDKGQGGFNIKTSTRALFTQGPGQVSFRGKNGNVPPMKVEAGKEIKWYATVE</sequence>
<name>A0A6A6GZG3_VIRVR</name>
<dbReference type="OrthoDB" id="9970295at2759"/>
<feature type="region of interest" description="Disordered" evidence="5">
    <location>
        <begin position="34"/>
        <end position="53"/>
    </location>
</feature>
<accession>A0A6A6GZG3</accession>
<gene>
    <name evidence="6" type="ORF">EV356DRAFT_526252</name>
</gene>
<evidence type="ECO:0000256" key="5">
    <source>
        <dbReference type="SAM" id="MobiDB-lite"/>
    </source>
</evidence>
<organism evidence="6 7">
    <name type="scientific">Viridothelium virens</name>
    <name type="common">Speckled blister lichen</name>
    <name type="synonym">Trypethelium virens</name>
    <dbReference type="NCBI Taxonomy" id="1048519"/>
    <lineage>
        <taxon>Eukaryota</taxon>
        <taxon>Fungi</taxon>
        <taxon>Dikarya</taxon>
        <taxon>Ascomycota</taxon>
        <taxon>Pezizomycotina</taxon>
        <taxon>Dothideomycetes</taxon>
        <taxon>Dothideomycetes incertae sedis</taxon>
        <taxon>Trypetheliales</taxon>
        <taxon>Trypetheliaceae</taxon>
        <taxon>Viridothelium</taxon>
    </lineage>
</organism>
<dbReference type="Pfam" id="PF04616">
    <property type="entry name" value="Glyco_hydro_43"/>
    <property type="match status" value="1"/>
</dbReference>
<dbReference type="Gene3D" id="2.115.10.20">
    <property type="entry name" value="Glycosyl hydrolase domain, family 43"/>
    <property type="match status" value="1"/>
</dbReference>
<proteinExistence type="inferred from homology"/>
<keyword evidence="3 4" id="KW-0326">Glycosidase</keyword>
<dbReference type="GO" id="GO:0004553">
    <property type="term" value="F:hydrolase activity, hydrolyzing O-glycosyl compounds"/>
    <property type="evidence" value="ECO:0007669"/>
    <property type="project" value="InterPro"/>
</dbReference>
<evidence type="ECO:0000256" key="1">
    <source>
        <dbReference type="ARBA" id="ARBA00009865"/>
    </source>
</evidence>
<dbReference type="EMBL" id="ML991831">
    <property type="protein sequence ID" value="KAF2231132.1"/>
    <property type="molecule type" value="Genomic_DNA"/>
</dbReference>
<dbReference type="InterPro" id="IPR023296">
    <property type="entry name" value="Glyco_hydro_beta-prop_sf"/>
</dbReference>
<dbReference type="SUPFAM" id="SSF75005">
    <property type="entry name" value="Arabinanase/levansucrase/invertase"/>
    <property type="match status" value="1"/>
</dbReference>
<dbReference type="GO" id="GO:0005975">
    <property type="term" value="P:carbohydrate metabolic process"/>
    <property type="evidence" value="ECO:0007669"/>
    <property type="project" value="InterPro"/>
</dbReference>
<dbReference type="InterPro" id="IPR006710">
    <property type="entry name" value="Glyco_hydro_43"/>
</dbReference>
<keyword evidence="2 4" id="KW-0378">Hydrolase</keyword>
<protein>
    <submittedName>
        <fullName evidence="6">Glycoside hydrolase family 43 protein</fullName>
    </submittedName>
</protein>
<evidence type="ECO:0000313" key="6">
    <source>
        <dbReference type="EMBL" id="KAF2231132.1"/>
    </source>
</evidence>
<dbReference type="PANTHER" id="PTHR22925">
    <property type="entry name" value="GLYCOSYL HYDROLASE 43 FAMILY MEMBER"/>
    <property type="match status" value="1"/>
</dbReference>
<evidence type="ECO:0000256" key="4">
    <source>
        <dbReference type="RuleBase" id="RU361187"/>
    </source>
</evidence>
<evidence type="ECO:0000256" key="2">
    <source>
        <dbReference type="ARBA" id="ARBA00022801"/>
    </source>
</evidence>
<dbReference type="AlphaFoldDB" id="A0A6A6GZG3"/>
<comment type="similarity">
    <text evidence="1 4">Belongs to the glycosyl hydrolase 43 family.</text>
</comment>
<keyword evidence="7" id="KW-1185">Reference proteome</keyword>
<dbReference type="CDD" id="cd18824">
    <property type="entry name" value="GH43_CtGH43-like"/>
    <property type="match status" value="1"/>
</dbReference>
<evidence type="ECO:0000313" key="7">
    <source>
        <dbReference type="Proteomes" id="UP000800092"/>
    </source>
</evidence>
<dbReference type="Proteomes" id="UP000800092">
    <property type="component" value="Unassembled WGS sequence"/>
</dbReference>
<reference evidence="6" key="1">
    <citation type="journal article" date="2020" name="Stud. Mycol.">
        <title>101 Dothideomycetes genomes: a test case for predicting lifestyles and emergence of pathogens.</title>
        <authorList>
            <person name="Haridas S."/>
            <person name="Albert R."/>
            <person name="Binder M."/>
            <person name="Bloem J."/>
            <person name="Labutti K."/>
            <person name="Salamov A."/>
            <person name="Andreopoulos B."/>
            <person name="Baker S."/>
            <person name="Barry K."/>
            <person name="Bills G."/>
            <person name="Bluhm B."/>
            <person name="Cannon C."/>
            <person name="Castanera R."/>
            <person name="Culley D."/>
            <person name="Daum C."/>
            <person name="Ezra D."/>
            <person name="Gonzalez J."/>
            <person name="Henrissat B."/>
            <person name="Kuo A."/>
            <person name="Liang C."/>
            <person name="Lipzen A."/>
            <person name="Lutzoni F."/>
            <person name="Magnuson J."/>
            <person name="Mondo S."/>
            <person name="Nolan M."/>
            <person name="Ohm R."/>
            <person name="Pangilinan J."/>
            <person name="Park H.-J."/>
            <person name="Ramirez L."/>
            <person name="Alfaro M."/>
            <person name="Sun H."/>
            <person name="Tritt A."/>
            <person name="Yoshinaga Y."/>
            <person name="Zwiers L.-H."/>
            <person name="Turgeon B."/>
            <person name="Goodwin S."/>
            <person name="Spatafora J."/>
            <person name="Crous P."/>
            <person name="Grigoriev I."/>
        </authorList>
    </citation>
    <scope>NUCLEOTIDE SEQUENCE</scope>
    <source>
        <strain evidence="6">Tuck. ex Michener</strain>
    </source>
</reference>
<evidence type="ECO:0000256" key="3">
    <source>
        <dbReference type="ARBA" id="ARBA00023295"/>
    </source>
</evidence>